<sequence length="530" mass="60162">MPPEAFTPVEGEQNTASDEESIYTAVSIAARINSFNEETQRRRQLLRSSALQSQESEVDRLLAPSRALTEQNQTRDTDNASVPLVGALGTPALPIFSELASDYEREIDFMPVGPREVLGRQPNTSAYLPSFRSAYSPSSLANLDAFPDDVIFHQGASEDDLIDERAPLHYNIPVSRSPEPFASGAIPALLPSYESQRSNTPPGQQMSHRDELRELEPDLAILRDANRLLRDESIESRQGRYRQSLILIPSMAPTNNLDSPHMLPQLIPSVQFYPAGGIRRYASSRSHQEFSTCANAPYRPEDNLNRPALESRVGEINQFAGTGSSTADRDDADVDGAMVEHVEDTRNHRLSRYYELMEAYSHIVHRWCLQVHHQVINHAHGIRLPASSLERLPTIRSTFWDIGRHLLSQDHHRIATAVQRIQNFLLRWSEHRGPIHRILQPIAEATLLEQFAQLLLQEGMEQERMVWGPVVQLHTCRRLDALLLEYENLRFVSQQRINATNPLEESTDEEDEDGIDMDVVDGIRPYRYFE</sequence>
<evidence type="ECO:0000313" key="2">
    <source>
        <dbReference type="EMBL" id="PMD27243.1"/>
    </source>
</evidence>
<dbReference type="Proteomes" id="UP000235672">
    <property type="component" value="Unassembled WGS sequence"/>
</dbReference>
<evidence type="ECO:0000313" key="3">
    <source>
        <dbReference type="Proteomes" id="UP000235672"/>
    </source>
</evidence>
<name>A0A2J6QLT0_9HELO</name>
<keyword evidence="3" id="KW-1185">Reference proteome</keyword>
<organism evidence="2 3">
    <name type="scientific">Hyaloscypha hepaticicola</name>
    <dbReference type="NCBI Taxonomy" id="2082293"/>
    <lineage>
        <taxon>Eukaryota</taxon>
        <taxon>Fungi</taxon>
        <taxon>Dikarya</taxon>
        <taxon>Ascomycota</taxon>
        <taxon>Pezizomycotina</taxon>
        <taxon>Leotiomycetes</taxon>
        <taxon>Helotiales</taxon>
        <taxon>Hyaloscyphaceae</taxon>
        <taxon>Hyaloscypha</taxon>
    </lineage>
</organism>
<feature type="region of interest" description="Disordered" evidence="1">
    <location>
        <begin position="48"/>
        <end position="81"/>
    </location>
</feature>
<accession>A0A2J6QLT0</accession>
<proteinExistence type="predicted"/>
<gene>
    <name evidence="2" type="ORF">NA56DRAFT_684654</name>
</gene>
<evidence type="ECO:0000256" key="1">
    <source>
        <dbReference type="SAM" id="MobiDB-lite"/>
    </source>
</evidence>
<dbReference type="EMBL" id="KZ613466">
    <property type="protein sequence ID" value="PMD27243.1"/>
    <property type="molecule type" value="Genomic_DNA"/>
</dbReference>
<feature type="region of interest" description="Disordered" evidence="1">
    <location>
        <begin position="1"/>
        <end position="20"/>
    </location>
</feature>
<dbReference type="AlphaFoldDB" id="A0A2J6QLT0"/>
<protein>
    <submittedName>
        <fullName evidence="2">Uncharacterized protein</fullName>
    </submittedName>
</protein>
<reference evidence="2 3" key="1">
    <citation type="submission" date="2016-05" db="EMBL/GenBank/DDBJ databases">
        <title>A degradative enzymes factory behind the ericoid mycorrhizal symbiosis.</title>
        <authorList>
            <consortium name="DOE Joint Genome Institute"/>
            <person name="Martino E."/>
            <person name="Morin E."/>
            <person name="Grelet G."/>
            <person name="Kuo A."/>
            <person name="Kohler A."/>
            <person name="Daghino S."/>
            <person name="Barry K."/>
            <person name="Choi C."/>
            <person name="Cichocki N."/>
            <person name="Clum A."/>
            <person name="Copeland A."/>
            <person name="Hainaut M."/>
            <person name="Haridas S."/>
            <person name="Labutti K."/>
            <person name="Lindquist E."/>
            <person name="Lipzen A."/>
            <person name="Khouja H.-R."/>
            <person name="Murat C."/>
            <person name="Ohm R."/>
            <person name="Olson A."/>
            <person name="Spatafora J."/>
            <person name="Veneault-Fourrey C."/>
            <person name="Henrissat B."/>
            <person name="Grigoriev I."/>
            <person name="Martin F."/>
            <person name="Perotto S."/>
        </authorList>
    </citation>
    <scope>NUCLEOTIDE SEQUENCE [LARGE SCALE GENOMIC DNA]</scope>
    <source>
        <strain evidence="2 3">UAMH 7357</strain>
    </source>
</reference>